<keyword evidence="2" id="KW-1133">Transmembrane helix</keyword>
<keyword evidence="2" id="KW-0812">Transmembrane</keyword>
<keyword evidence="4" id="KW-1185">Reference proteome</keyword>
<proteinExistence type="predicted"/>
<evidence type="ECO:0000313" key="3">
    <source>
        <dbReference type="EMBL" id="TDY38335.1"/>
    </source>
</evidence>
<dbReference type="OrthoDB" id="2371500at2"/>
<feature type="transmembrane region" description="Helical" evidence="2">
    <location>
        <begin position="258"/>
        <end position="275"/>
    </location>
</feature>
<feature type="transmembrane region" description="Helical" evidence="2">
    <location>
        <begin position="117"/>
        <end position="143"/>
    </location>
</feature>
<feature type="transmembrane region" description="Helical" evidence="2">
    <location>
        <begin position="163"/>
        <end position="185"/>
    </location>
</feature>
<protein>
    <recommendedName>
        <fullName evidence="5">TrbL/VirB6 plasmid conjugal transfer protein</fullName>
    </recommendedName>
</protein>
<comment type="caution">
    <text evidence="3">The sequence shown here is derived from an EMBL/GenBank/DDBJ whole genome shotgun (WGS) entry which is preliminary data.</text>
</comment>
<feature type="transmembrane region" description="Helical" evidence="2">
    <location>
        <begin position="192"/>
        <end position="209"/>
    </location>
</feature>
<feature type="compositionally biased region" description="Low complexity" evidence="1">
    <location>
        <begin position="564"/>
        <end position="577"/>
    </location>
</feature>
<accession>A0A4R8L7K7</accession>
<name>A0A4R8L7K7_9BACL</name>
<gene>
    <name evidence="3" type="ORF">C7445_1347</name>
</gene>
<evidence type="ECO:0000313" key="4">
    <source>
        <dbReference type="Proteomes" id="UP000294581"/>
    </source>
</evidence>
<dbReference type="RefSeq" id="WP_134161303.1">
    <property type="nucleotide sequence ID" value="NZ_SORF01000034.1"/>
</dbReference>
<reference evidence="3 4" key="1">
    <citation type="submission" date="2019-03" db="EMBL/GenBank/DDBJ databases">
        <title>Genomic Encyclopedia of Type Strains, Phase IV (KMG-IV): sequencing the most valuable type-strain genomes for metagenomic binning, comparative biology and taxonomic classification.</title>
        <authorList>
            <person name="Goeker M."/>
        </authorList>
    </citation>
    <scope>NUCLEOTIDE SEQUENCE [LARGE SCALE GENOMIC DNA]</scope>
    <source>
        <strain evidence="3 4">DSM 17974</strain>
    </source>
</reference>
<feature type="transmembrane region" description="Helical" evidence="2">
    <location>
        <begin position="224"/>
        <end position="246"/>
    </location>
</feature>
<feature type="transmembrane region" description="Helical" evidence="2">
    <location>
        <begin position="76"/>
        <end position="96"/>
    </location>
</feature>
<keyword evidence="2" id="KW-0472">Membrane</keyword>
<organism evidence="3 4">
    <name type="scientific">Alicyclobacillus sacchari</name>
    <dbReference type="NCBI Taxonomy" id="392010"/>
    <lineage>
        <taxon>Bacteria</taxon>
        <taxon>Bacillati</taxon>
        <taxon>Bacillota</taxon>
        <taxon>Bacilli</taxon>
        <taxon>Bacillales</taxon>
        <taxon>Alicyclobacillaceae</taxon>
        <taxon>Alicyclobacillus</taxon>
    </lineage>
</organism>
<dbReference type="AlphaFoldDB" id="A0A4R8L7K7"/>
<evidence type="ECO:0008006" key="5">
    <source>
        <dbReference type="Google" id="ProtNLM"/>
    </source>
</evidence>
<feature type="region of interest" description="Disordered" evidence="1">
    <location>
        <begin position="542"/>
        <end position="588"/>
    </location>
</feature>
<feature type="compositionally biased region" description="Polar residues" evidence="1">
    <location>
        <begin position="578"/>
        <end position="588"/>
    </location>
</feature>
<evidence type="ECO:0000256" key="2">
    <source>
        <dbReference type="SAM" id="Phobius"/>
    </source>
</evidence>
<evidence type="ECO:0000256" key="1">
    <source>
        <dbReference type="SAM" id="MobiDB-lite"/>
    </source>
</evidence>
<sequence length="712" mass="77101">MNWFSGLIANLINALANGLQSLLNHTVAAGNNLAPDVMGNIILGGYFHNASNAPGWGTGSFSDVMDAHAVATLEPFATAFWVFGWSFFLISIYLLVVQVSGARESAVQRERMKQGVIGLFVSALLIWQGQHLALLVTEFFYYASDYFLHLGAPQKWTPLSTSGGQALLNSIVNFLQALLAFIVWIVYEFREVFLYVWMLLFPLAMAFYANDKTRGITKTWWVEWVYQMAVPLGQAVVYGVASAVVSPASGTALTAEDVFVALAGTIGLLSSAVYVRKLIDVVAQAFGASLFGSDHGMRWGNLAMVGASAVAGDLAGKMAVTGTAKATGATLGKMAHAIDNTVGRRVAQKAIERRPEMYAGTLKSGASIEDVMMQNKLGSQGDVLHAGGAGLEATGGQISGSKRSVSVAGRRHESHAVGALADAARSFRDGFAQSHAGLWLRTSWRGYQSEGGATAKIMRRAANTSELVANYTKRTWGDKPWIGRPVTEMSNLTAGLAQSYQVHDKNRSERLEALRANLREVAELNQLKTRLPSLASEWMNSTGANADPASVTTSPAMSAPADVTSPSSYSSAPTTSPGTVSGGRSTAQTGVQMQLPLSQAEQRYEAAKAQWLAELRRSGFDSSTVQSLLQEAETKWEDGKHLRDQGTWSPDIRQAYREAFTAYRPAMLDRKAREAVEAGRLVLERPKDPHKVQRERSKAFLDDARNALIYRR</sequence>
<feature type="compositionally biased region" description="Polar residues" evidence="1">
    <location>
        <begin position="542"/>
        <end position="556"/>
    </location>
</feature>
<dbReference type="Proteomes" id="UP000294581">
    <property type="component" value="Unassembled WGS sequence"/>
</dbReference>
<dbReference type="EMBL" id="SORF01000034">
    <property type="protein sequence ID" value="TDY38335.1"/>
    <property type="molecule type" value="Genomic_DNA"/>
</dbReference>